<reference evidence="1 2" key="1">
    <citation type="journal article" date="2011" name="PLoS ONE">
        <title>The complete genome sequence of Thermoproteus tenax: a physiologically versatile member of the Crenarchaeota.</title>
        <authorList>
            <person name="Siebers B."/>
            <person name="Zaparty M."/>
            <person name="Raddatz G."/>
            <person name="Tjaden B."/>
            <person name="Albers S.V."/>
            <person name="Bell S.D."/>
            <person name="Blombach F."/>
            <person name="Kletzin A."/>
            <person name="Kyrpides N."/>
            <person name="Lanz C."/>
            <person name="Plagens A."/>
            <person name="Rampp M."/>
            <person name="Rosinus A."/>
            <person name="von Jan M."/>
            <person name="Makarova K.S."/>
            <person name="Klenk H.P."/>
            <person name="Schuster S.C."/>
            <person name="Hensel R."/>
        </authorList>
    </citation>
    <scope>NUCLEOTIDE SEQUENCE [LARGE SCALE GENOMIC DNA]</scope>
    <source>
        <strain evidence="2">ATCC 35583 / DSM 2078 / JCM 9277 / NBRC 100435 / Kra 1</strain>
    </source>
</reference>
<dbReference type="Proteomes" id="UP000002654">
    <property type="component" value="Chromosome"/>
</dbReference>
<dbReference type="KEGG" id="ttn:TTX_0938"/>
<dbReference type="OrthoDB" id="27591at2157"/>
<organism evidence="1 2">
    <name type="scientific">Thermoproteus tenax (strain ATCC 35583 / DSM 2078 / JCM 9277 / NBRC 100435 / Kra 1)</name>
    <dbReference type="NCBI Taxonomy" id="768679"/>
    <lineage>
        <taxon>Archaea</taxon>
        <taxon>Thermoproteota</taxon>
        <taxon>Thermoprotei</taxon>
        <taxon>Thermoproteales</taxon>
        <taxon>Thermoproteaceae</taxon>
        <taxon>Thermoproteus</taxon>
    </lineage>
</organism>
<dbReference type="SUPFAM" id="SSF89550">
    <property type="entry name" value="PHP domain-like"/>
    <property type="match status" value="1"/>
</dbReference>
<evidence type="ECO:0000313" key="2">
    <source>
        <dbReference type="Proteomes" id="UP000002654"/>
    </source>
</evidence>
<accession>G4RPU5</accession>
<dbReference type="HOGENOM" id="CLU_1444723_0_0_2"/>
<name>G4RPU5_THETK</name>
<keyword evidence="2" id="KW-1185">Reference proteome</keyword>
<protein>
    <submittedName>
        <fullName evidence="1">Uncharacterized protein</fullName>
    </submittedName>
</protein>
<dbReference type="EMBL" id="FN869859">
    <property type="protein sequence ID" value="CCC81590.1"/>
    <property type="molecule type" value="Genomic_DNA"/>
</dbReference>
<gene>
    <name evidence="1" type="ordered locus">TTX_0938</name>
</gene>
<proteinExistence type="predicted"/>
<dbReference type="RefSeq" id="WP_014126846.1">
    <property type="nucleotide sequence ID" value="NC_016070.1"/>
</dbReference>
<evidence type="ECO:0000313" key="1">
    <source>
        <dbReference type="EMBL" id="CCC81590.1"/>
    </source>
</evidence>
<dbReference type="PATRIC" id="fig|768679.9.peg.948"/>
<sequence>MLKIRRGFVEWDLRSSDAEEQLWEVGVRAALARPGVLTTRIAPAVRGRDVLAAEVPNRAKFNVYVHREGVQVLTVNPREVLTRHQVRAALKEGKYVELRLRPLLEDLGRLVSWLEVLEPEITLFSTPVGSPKDVKSPLDIGALLEELTEDPAWPRQLERGLEILVELMLENEN</sequence>
<dbReference type="GeneID" id="11261831"/>
<dbReference type="PaxDb" id="768679-TTX_0938"/>
<dbReference type="InterPro" id="IPR016195">
    <property type="entry name" value="Pol/histidinol_Pase-like"/>
</dbReference>
<dbReference type="AlphaFoldDB" id="G4RPU5"/>
<dbReference type="eggNOG" id="arCOG00307">
    <property type="taxonomic scope" value="Archaea"/>
</dbReference>
<dbReference type="STRING" id="768679.TTX_0938"/>